<reference evidence="9 10" key="1">
    <citation type="submission" date="2024-09" db="EMBL/GenBank/DDBJ databases">
        <title>Itraconazole resistance in Madurella fahalii resulting from another homologue of gene encoding cytochrome P450 14-alpha sterol demethylase (CYP51).</title>
        <authorList>
            <person name="Yoshioka I."/>
            <person name="Fahal A.H."/>
            <person name="Kaneko S."/>
            <person name="Yaguchi T."/>
        </authorList>
    </citation>
    <scope>NUCLEOTIDE SEQUENCE [LARGE SCALE GENOMIC DNA]</scope>
    <source>
        <strain evidence="9 10">IFM 68171</strain>
    </source>
</reference>
<dbReference type="PANTHER" id="PTHR23501">
    <property type="entry name" value="MAJOR FACILITATOR SUPERFAMILY"/>
    <property type="match status" value="1"/>
</dbReference>
<dbReference type="Gene3D" id="1.20.1250.20">
    <property type="entry name" value="MFS general substrate transporter like domains"/>
    <property type="match status" value="1"/>
</dbReference>
<keyword evidence="4 7" id="KW-1133">Transmembrane helix</keyword>
<dbReference type="RefSeq" id="XP_070916294.1">
    <property type="nucleotide sequence ID" value="XM_071060193.1"/>
</dbReference>
<sequence length="583" mass="61294">MGVPQEPATDSPDTAKGQHELDETARPLDSSDEPTSLGNEKVEALSDSGQSGQPAAAASGGADEYPTGMRLVLLAGASIMGVFLISLDQTIVGTAVPKITDEFGGLSDVSWYNSAYFMTFGGLEAAWGKAFKYFDIKWTFILSLFIFEVGSLICGVAPNSVTLIVGRAIAGVGAAGISVGGTSIVAFSTPPKTRPILMGIIGLTYGLASVLGPLIGGAFTDYVTWRWCFYINLPVGGVAAVIVTVFFHLPAAAKPPATTLKNKLLHLDPVGICLTMAAIICFILGLQYAGASHPWNSSEVIGLIIGFGVISISLVVWSIYLDEYAMLTPRLFKKRALWSVCPYQFFFLGNMILLLYYLPFYFQSILGASPIQSGVNNLPMVISIAIFAVLGGVFVSMTGYPTPTMFAGAAVSTIGCGLLYTLDTDTSTGKWVGYQILTGAAIAFAVQNGLNIAQASVDPEDLPAVTANLYFFQTVGGAFTVSSAQAAFVNQMLARLPETAPGINGARLIATGASELWRAFTPEELPGIIAAYMHGLKAVFAVSIGFSAAAFLATLFIPWGRLPTHANKAGEESGKSAPTVMPA</sequence>
<feature type="region of interest" description="Disordered" evidence="6">
    <location>
        <begin position="1"/>
        <end position="62"/>
    </location>
</feature>
<dbReference type="Proteomes" id="UP001628179">
    <property type="component" value="Unassembled WGS sequence"/>
</dbReference>
<keyword evidence="10" id="KW-1185">Reference proteome</keyword>
<dbReference type="InterPro" id="IPR011701">
    <property type="entry name" value="MFS"/>
</dbReference>
<gene>
    <name evidence="9" type="ORF">MFIFM68171_04773</name>
</gene>
<feature type="transmembrane region" description="Helical" evidence="7">
    <location>
        <begin position="378"/>
        <end position="397"/>
    </location>
</feature>
<organism evidence="9 10">
    <name type="scientific">Madurella fahalii</name>
    <dbReference type="NCBI Taxonomy" id="1157608"/>
    <lineage>
        <taxon>Eukaryota</taxon>
        <taxon>Fungi</taxon>
        <taxon>Dikarya</taxon>
        <taxon>Ascomycota</taxon>
        <taxon>Pezizomycotina</taxon>
        <taxon>Sordariomycetes</taxon>
        <taxon>Sordariomycetidae</taxon>
        <taxon>Sordariales</taxon>
        <taxon>Sordariales incertae sedis</taxon>
        <taxon>Madurella</taxon>
    </lineage>
</organism>
<keyword evidence="5 7" id="KW-0472">Membrane</keyword>
<keyword evidence="3 7" id="KW-0812">Transmembrane</keyword>
<dbReference type="SUPFAM" id="SSF103473">
    <property type="entry name" value="MFS general substrate transporter"/>
    <property type="match status" value="1"/>
</dbReference>
<accession>A0ABQ0G9W3</accession>
<dbReference type="GeneID" id="98175516"/>
<evidence type="ECO:0000259" key="8">
    <source>
        <dbReference type="PROSITE" id="PS50850"/>
    </source>
</evidence>
<comment type="caution">
    <text evidence="9">The sequence shown here is derived from an EMBL/GenBank/DDBJ whole genome shotgun (WGS) entry which is preliminary data.</text>
</comment>
<feature type="compositionally biased region" description="Low complexity" evidence="6">
    <location>
        <begin position="46"/>
        <end position="62"/>
    </location>
</feature>
<evidence type="ECO:0000256" key="1">
    <source>
        <dbReference type="ARBA" id="ARBA00004141"/>
    </source>
</evidence>
<keyword evidence="2" id="KW-0813">Transport</keyword>
<dbReference type="CDD" id="cd17502">
    <property type="entry name" value="MFS_Azr1_MDR_like"/>
    <property type="match status" value="1"/>
</dbReference>
<feature type="domain" description="Major facilitator superfamily (MFS) profile" evidence="8">
    <location>
        <begin position="74"/>
        <end position="562"/>
    </location>
</feature>
<evidence type="ECO:0000256" key="4">
    <source>
        <dbReference type="ARBA" id="ARBA00022989"/>
    </source>
</evidence>
<dbReference type="PANTHER" id="PTHR23501:SF177">
    <property type="entry name" value="MAJOR FACILITATOR SUPERFAMILY (MFS) PROFILE DOMAIN-CONTAINING PROTEIN-RELATED"/>
    <property type="match status" value="1"/>
</dbReference>
<evidence type="ECO:0000256" key="2">
    <source>
        <dbReference type="ARBA" id="ARBA00022448"/>
    </source>
</evidence>
<feature type="transmembrane region" description="Helical" evidence="7">
    <location>
        <begin position="196"/>
        <end position="219"/>
    </location>
</feature>
<feature type="transmembrane region" description="Helical" evidence="7">
    <location>
        <begin position="231"/>
        <end position="252"/>
    </location>
</feature>
<dbReference type="Gene3D" id="1.20.1720.10">
    <property type="entry name" value="Multidrug resistance protein D"/>
    <property type="match status" value="1"/>
</dbReference>
<dbReference type="InterPro" id="IPR020846">
    <property type="entry name" value="MFS_dom"/>
</dbReference>
<evidence type="ECO:0000256" key="5">
    <source>
        <dbReference type="ARBA" id="ARBA00023136"/>
    </source>
</evidence>
<dbReference type="PROSITE" id="PS50850">
    <property type="entry name" value="MFS"/>
    <property type="match status" value="1"/>
</dbReference>
<comment type="subcellular location">
    <subcellularLocation>
        <location evidence="1">Membrane</location>
        <topology evidence="1">Multi-pass membrane protein</topology>
    </subcellularLocation>
</comment>
<feature type="transmembrane region" description="Helical" evidence="7">
    <location>
        <begin position="538"/>
        <end position="559"/>
    </location>
</feature>
<protein>
    <submittedName>
        <fullName evidence="9">MFS gliotoxin efflux transporter glia</fullName>
    </submittedName>
</protein>
<feature type="transmembrane region" description="Helical" evidence="7">
    <location>
        <begin position="340"/>
        <end position="358"/>
    </location>
</feature>
<dbReference type="EMBL" id="BAAFSV010000002">
    <property type="protein sequence ID" value="GAB1314563.1"/>
    <property type="molecule type" value="Genomic_DNA"/>
</dbReference>
<evidence type="ECO:0000256" key="3">
    <source>
        <dbReference type="ARBA" id="ARBA00022692"/>
    </source>
</evidence>
<feature type="transmembrane region" description="Helical" evidence="7">
    <location>
        <begin position="404"/>
        <end position="422"/>
    </location>
</feature>
<feature type="transmembrane region" description="Helical" evidence="7">
    <location>
        <begin position="164"/>
        <end position="187"/>
    </location>
</feature>
<feature type="transmembrane region" description="Helical" evidence="7">
    <location>
        <begin position="71"/>
        <end position="91"/>
    </location>
</feature>
<feature type="compositionally biased region" description="Basic and acidic residues" evidence="6">
    <location>
        <begin position="16"/>
        <end position="26"/>
    </location>
</feature>
<evidence type="ECO:0000313" key="9">
    <source>
        <dbReference type="EMBL" id="GAB1314563.1"/>
    </source>
</evidence>
<evidence type="ECO:0000256" key="7">
    <source>
        <dbReference type="SAM" id="Phobius"/>
    </source>
</evidence>
<proteinExistence type="predicted"/>
<feature type="transmembrane region" description="Helical" evidence="7">
    <location>
        <begin position="264"/>
        <end position="288"/>
    </location>
</feature>
<evidence type="ECO:0000256" key="6">
    <source>
        <dbReference type="SAM" id="MobiDB-lite"/>
    </source>
</evidence>
<dbReference type="Pfam" id="PF07690">
    <property type="entry name" value="MFS_1"/>
    <property type="match status" value="1"/>
</dbReference>
<name>A0ABQ0G9W3_9PEZI</name>
<feature type="transmembrane region" description="Helical" evidence="7">
    <location>
        <begin position="300"/>
        <end position="320"/>
    </location>
</feature>
<dbReference type="InterPro" id="IPR036259">
    <property type="entry name" value="MFS_trans_sf"/>
</dbReference>
<feature type="transmembrane region" description="Helical" evidence="7">
    <location>
        <begin position="140"/>
        <end position="158"/>
    </location>
</feature>
<evidence type="ECO:0000313" key="10">
    <source>
        <dbReference type="Proteomes" id="UP001628179"/>
    </source>
</evidence>